<dbReference type="Pfam" id="PF00512">
    <property type="entry name" value="HisKA"/>
    <property type="match status" value="1"/>
</dbReference>
<evidence type="ECO:0000256" key="3">
    <source>
        <dbReference type="ARBA" id="ARBA00022553"/>
    </source>
</evidence>
<dbReference type="InterPro" id="IPR003594">
    <property type="entry name" value="HATPase_dom"/>
</dbReference>
<gene>
    <name evidence="11" type="ORF">QTN89_03345</name>
</gene>
<accession>A0ABT7PDN4</accession>
<keyword evidence="9" id="KW-0812">Transmembrane</keyword>
<dbReference type="CDD" id="cd00082">
    <property type="entry name" value="HisKA"/>
    <property type="match status" value="1"/>
</dbReference>
<feature type="domain" description="Histidine kinase" evidence="10">
    <location>
        <begin position="346"/>
        <end position="591"/>
    </location>
</feature>
<keyword evidence="9" id="KW-0472">Membrane</keyword>
<evidence type="ECO:0000313" key="12">
    <source>
        <dbReference type="Proteomes" id="UP001239462"/>
    </source>
</evidence>
<keyword evidence="5" id="KW-0547">Nucleotide-binding</keyword>
<evidence type="ECO:0000256" key="4">
    <source>
        <dbReference type="ARBA" id="ARBA00022679"/>
    </source>
</evidence>
<organism evidence="11 12">
    <name type="scientific">Roseiconus lacunae</name>
    <dbReference type="NCBI Taxonomy" id="2605694"/>
    <lineage>
        <taxon>Bacteria</taxon>
        <taxon>Pseudomonadati</taxon>
        <taxon>Planctomycetota</taxon>
        <taxon>Planctomycetia</taxon>
        <taxon>Pirellulales</taxon>
        <taxon>Pirellulaceae</taxon>
        <taxon>Roseiconus</taxon>
    </lineage>
</organism>
<dbReference type="EMBL" id="JASZZN010000002">
    <property type="protein sequence ID" value="MDM4014453.1"/>
    <property type="molecule type" value="Genomic_DNA"/>
</dbReference>
<keyword evidence="3" id="KW-0597">Phosphoprotein</keyword>
<dbReference type="Gene3D" id="1.10.287.130">
    <property type="match status" value="1"/>
</dbReference>
<dbReference type="InterPro" id="IPR036097">
    <property type="entry name" value="HisK_dim/P_sf"/>
</dbReference>
<dbReference type="InterPro" id="IPR036890">
    <property type="entry name" value="HATPase_C_sf"/>
</dbReference>
<comment type="caution">
    <text evidence="11">The sequence shown here is derived from an EMBL/GenBank/DDBJ whole genome shotgun (WGS) entry which is preliminary data.</text>
</comment>
<keyword evidence="7" id="KW-0067">ATP-binding</keyword>
<keyword evidence="12" id="KW-1185">Reference proteome</keyword>
<dbReference type="InterPro" id="IPR004358">
    <property type="entry name" value="Sig_transdc_His_kin-like_C"/>
</dbReference>
<dbReference type="InterPro" id="IPR050351">
    <property type="entry name" value="BphY/WalK/GraS-like"/>
</dbReference>
<evidence type="ECO:0000256" key="8">
    <source>
        <dbReference type="ARBA" id="ARBA00023012"/>
    </source>
</evidence>
<evidence type="ECO:0000256" key="9">
    <source>
        <dbReference type="SAM" id="Phobius"/>
    </source>
</evidence>
<dbReference type="SUPFAM" id="SSF55874">
    <property type="entry name" value="ATPase domain of HSP90 chaperone/DNA topoisomerase II/histidine kinase"/>
    <property type="match status" value="1"/>
</dbReference>
<reference evidence="11 12" key="1">
    <citation type="submission" date="2023-06" db="EMBL/GenBank/DDBJ databases">
        <title>Roseiconus lacunae JC819 isolated from Gulf of Mannar region, Tamil Nadu.</title>
        <authorList>
            <person name="Pk S."/>
            <person name="Ch S."/>
            <person name="Ch V.R."/>
        </authorList>
    </citation>
    <scope>NUCLEOTIDE SEQUENCE [LARGE SCALE GENOMIC DNA]</scope>
    <source>
        <strain evidence="11 12">JC819</strain>
    </source>
</reference>
<protein>
    <recommendedName>
        <fullName evidence="2">histidine kinase</fullName>
        <ecNumber evidence="2">2.7.13.3</ecNumber>
    </recommendedName>
</protein>
<keyword evidence="9" id="KW-1133">Transmembrane helix</keyword>
<evidence type="ECO:0000313" key="11">
    <source>
        <dbReference type="EMBL" id="MDM4014453.1"/>
    </source>
</evidence>
<dbReference type="Pfam" id="PF02518">
    <property type="entry name" value="HATPase_c"/>
    <property type="match status" value="1"/>
</dbReference>
<dbReference type="RefSeq" id="WP_289162207.1">
    <property type="nucleotide sequence ID" value="NZ_JASZZN010000002.1"/>
</dbReference>
<dbReference type="InterPro" id="IPR005467">
    <property type="entry name" value="His_kinase_dom"/>
</dbReference>
<evidence type="ECO:0000256" key="7">
    <source>
        <dbReference type="ARBA" id="ARBA00022840"/>
    </source>
</evidence>
<dbReference type="PANTHER" id="PTHR42878">
    <property type="entry name" value="TWO-COMPONENT HISTIDINE KINASE"/>
    <property type="match status" value="1"/>
</dbReference>
<name>A0ABT7PDN4_9BACT</name>
<dbReference type="PRINTS" id="PR00344">
    <property type="entry name" value="BCTRLSENSOR"/>
</dbReference>
<evidence type="ECO:0000256" key="6">
    <source>
        <dbReference type="ARBA" id="ARBA00022777"/>
    </source>
</evidence>
<dbReference type="Proteomes" id="UP001239462">
    <property type="component" value="Unassembled WGS sequence"/>
</dbReference>
<dbReference type="SMART" id="SM00387">
    <property type="entry name" value="HATPase_c"/>
    <property type="match status" value="1"/>
</dbReference>
<dbReference type="SMART" id="SM00388">
    <property type="entry name" value="HisKA"/>
    <property type="match status" value="1"/>
</dbReference>
<dbReference type="SUPFAM" id="SSF47384">
    <property type="entry name" value="Homodimeric domain of signal transducing histidine kinase"/>
    <property type="match status" value="1"/>
</dbReference>
<evidence type="ECO:0000259" key="10">
    <source>
        <dbReference type="PROSITE" id="PS50109"/>
    </source>
</evidence>
<sequence>MPRQLFVALLLLVITPLVMLGWLSANAARQGEQAAKDALAKLLSTQLFTANDEVIGVFEAYADDFDDRLNESSDVIETLQEMRRNHPIVRQGIVIGREGQLVFPTNIDLNGRDGAEIAASLSGIIDSRPPLQHANRTSDRTVMAVKGVAPPEIGQQGFSKGEEPRAFGGDSQFSEVNPPSGWQRWYMGDGAQVLYWVALPGGRFAGILLDRSRWLADLIAVLPDDVAALSGQTQRRTDLTTSEPLNGATIGSIQLVDEAKQVVYRWGDRAAFEQPALAVHVLSEPLASWQLQVHVSESLTPVSSLLPLYFSLGGIGLLVCSVGVYVLSSVRRQIADARSRVNFAGQVSHELRTPLTNIRLYTELAELDLERLDKSPQQQTLVERLQVIDYESRRLQRLVSGVLEMIRPSGKRSGVRYQECRVCELVDQIAQQFAPSFAGAGIELEVQCLIEQTVQIDPDVFELILVNLLSNVEKYVPRQTGADNDSDHAGRCEIHCRLESSCGDKPGQTFVAVTVIDNGPGIARRYAKRIFRPFARIDDSISAPSGTGIGLTIAQRAAERHGGELVLLNSSSKDVRRLGGAGFRLLLATGPV</sequence>
<dbReference type="PROSITE" id="PS50109">
    <property type="entry name" value="HIS_KIN"/>
    <property type="match status" value="1"/>
</dbReference>
<keyword evidence="6 11" id="KW-0418">Kinase</keyword>
<proteinExistence type="predicted"/>
<dbReference type="GO" id="GO:0016301">
    <property type="term" value="F:kinase activity"/>
    <property type="evidence" value="ECO:0007669"/>
    <property type="project" value="UniProtKB-KW"/>
</dbReference>
<dbReference type="Gene3D" id="3.30.565.10">
    <property type="entry name" value="Histidine kinase-like ATPase, C-terminal domain"/>
    <property type="match status" value="1"/>
</dbReference>
<comment type="catalytic activity">
    <reaction evidence="1">
        <text>ATP + protein L-histidine = ADP + protein N-phospho-L-histidine.</text>
        <dbReference type="EC" id="2.7.13.3"/>
    </reaction>
</comment>
<dbReference type="PANTHER" id="PTHR42878:SF7">
    <property type="entry name" value="SENSOR HISTIDINE KINASE GLRK"/>
    <property type="match status" value="1"/>
</dbReference>
<dbReference type="EC" id="2.7.13.3" evidence="2"/>
<keyword evidence="4" id="KW-0808">Transferase</keyword>
<evidence type="ECO:0000256" key="1">
    <source>
        <dbReference type="ARBA" id="ARBA00000085"/>
    </source>
</evidence>
<dbReference type="InterPro" id="IPR003661">
    <property type="entry name" value="HisK_dim/P_dom"/>
</dbReference>
<evidence type="ECO:0000256" key="2">
    <source>
        <dbReference type="ARBA" id="ARBA00012438"/>
    </source>
</evidence>
<keyword evidence="8" id="KW-0902">Two-component regulatory system</keyword>
<feature type="transmembrane region" description="Helical" evidence="9">
    <location>
        <begin position="308"/>
        <end position="330"/>
    </location>
</feature>
<evidence type="ECO:0000256" key="5">
    <source>
        <dbReference type="ARBA" id="ARBA00022741"/>
    </source>
</evidence>